<dbReference type="RefSeq" id="WP_167366441.1">
    <property type="nucleotide sequence ID" value="NZ_FNEE01000007.1"/>
</dbReference>
<sequence length="54" mass="5282">MMQDPANYLFPGIPVGLIAPALGAAPGQELASGKFGSPQSSSALAVNGFGSFSG</sequence>
<gene>
    <name evidence="1" type="ORF">SAMN05428953_107206</name>
</gene>
<evidence type="ECO:0000313" key="1">
    <source>
        <dbReference type="EMBL" id="SDJ61075.1"/>
    </source>
</evidence>
<keyword evidence="2" id="KW-1185">Reference proteome</keyword>
<evidence type="ECO:0000313" key="2">
    <source>
        <dbReference type="Proteomes" id="UP000198894"/>
    </source>
</evidence>
<dbReference type="EMBL" id="FNEE01000007">
    <property type="protein sequence ID" value="SDJ61075.1"/>
    <property type="molecule type" value="Genomic_DNA"/>
</dbReference>
<dbReference type="AlphaFoldDB" id="A0A1G8V6V8"/>
<dbReference type="Proteomes" id="UP000198894">
    <property type="component" value="Unassembled WGS sequence"/>
</dbReference>
<proteinExistence type="predicted"/>
<protein>
    <submittedName>
        <fullName evidence="1">Uncharacterized protein</fullName>
    </submittedName>
</protein>
<organism evidence="1 2">
    <name type="scientific">Mesorhizobium muleiense</name>
    <dbReference type="NCBI Taxonomy" id="1004279"/>
    <lineage>
        <taxon>Bacteria</taxon>
        <taxon>Pseudomonadati</taxon>
        <taxon>Pseudomonadota</taxon>
        <taxon>Alphaproteobacteria</taxon>
        <taxon>Hyphomicrobiales</taxon>
        <taxon>Phyllobacteriaceae</taxon>
        <taxon>Mesorhizobium</taxon>
    </lineage>
</organism>
<name>A0A1G8V6V8_9HYPH</name>
<accession>A0A1G8V6V8</accession>
<reference evidence="2" key="1">
    <citation type="submission" date="2016-10" db="EMBL/GenBank/DDBJ databases">
        <authorList>
            <person name="Varghese N."/>
            <person name="Submissions S."/>
        </authorList>
    </citation>
    <scope>NUCLEOTIDE SEQUENCE [LARGE SCALE GENOMIC DNA]</scope>
    <source>
        <strain evidence="2">CGMCC 1.11022</strain>
    </source>
</reference>